<reference evidence="2 3" key="1">
    <citation type="submission" date="2017-01" db="EMBL/GenBank/DDBJ databases">
        <authorList>
            <consortium name="Urmite Genomes"/>
        </authorList>
    </citation>
    <scope>NUCLEOTIDE SEQUENCE [LARGE SCALE GENOMIC DNA]</scope>
    <source>
        <strain evidence="2 3">AB308</strain>
    </source>
</reference>
<keyword evidence="3" id="KW-1185">Reference proteome</keyword>
<proteinExistence type="predicted"/>
<dbReference type="STRING" id="1841859.GCA_900157385_04813"/>
<evidence type="ECO:0000313" key="3">
    <source>
        <dbReference type="Proteomes" id="UP000241595"/>
    </source>
</evidence>
<gene>
    <name evidence="2" type="ORF">MTAB308_4810</name>
</gene>
<feature type="compositionally biased region" description="Gly residues" evidence="1">
    <location>
        <begin position="42"/>
        <end position="68"/>
    </location>
</feature>
<evidence type="ECO:0000313" key="2">
    <source>
        <dbReference type="EMBL" id="SPM31297.1"/>
    </source>
</evidence>
<sequence length="68" mass="6216">MIGRDHEIGETTRAIADDAARGVALAGKAGNSYPHNSSADGPAGGGTGGGGVLAEAGLPGGSGGNGGV</sequence>
<dbReference type="RefSeq" id="WP_077102798.1">
    <property type="nucleotide sequence ID" value="NZ_LT717701.1"/>
</dbReference>
<accession>A0A2U3NID4</accession>
<protein>
    <submittedName>
        <fullName evidence="2">Mycobacterium terramassiliense ORFan</fullName>
    </submittedName>
</protein>
<dbReference type="Proteomes" id="UP000241595">
    <property type="component" value="Unassembled WGS sequence"/>
</dbReference>
<dbReference type="AlphaFoldDB" id="A0A2U3NID4"/>
<evidence type="ECO:0000256" key="1">
    <source>
        <dbReference type="SAM" id="MobiDB-lite"/>
    </source>
</evidence>
<feature type="region of interest" description="Disordered" evidence="1">
    <location>
        <begin position="27"/>
        <end position="68"/>
    </location>
</feature>
<organism evidence="2 3">
    <name type="scientific">Mycobacterium terramassiliense</name>
    <dbReference type="NCBI Taxonomy" id="1841859"/>
    <lineage>
        <taxon>Bacteria</taxon>
        <taxon>Bacillati</taxon>
        <taxon>Actinomycetota</taxon>
        <taxon>Actinomycetes</taxon>
        <taxon>Mycobacteriales</taxon>
        <taxon>Mycobacteriaceae</taxon>
        <taxon>Mycobacterium</taxon>
    </lineage>
</organism>
<name>A0A2U3NID4_9MYCO</name>
<dbReference type="EMBL" id="FTRV01000016">
    <property type="protein sequence ID" value="SPM31297.1"/>
    <property type="molecule type" value="Genomic_DNA"/>
</dbReference>